<dbReference type="Pfam" id="PF01607">
    <property type="entry name" value="CBM_14"/>
    <property type="match status" value="1"/>
</dbReference>
<feature type="signal peptide" evidence="8">
    <location>
        <begin position="1"/>
        <end position="18"/>
    </location>
</feature>
<accession>A0ABR1B7K3</accession>
<dbReference type="InterPro" id="IPR029070">
    <property type="entry name" value="Chitinase_insertion_sf"/>
</dbReference>
<evidence type="ECO:0000259" key="10">
    <source>
        <dbReference type="PROSITE" id="PS51910"/>
    </source>
</evidence>
<keyword evidence="3 6" id="KW-0378">Hydrolase</keyword>
<dbReference type="SMART" id="SM00636">
    <property type="entry name" value="Glyco_18"/>
    <property type="match status" value="1"/>
</dbReference>
<dbReference type="PROSITE" id="PS50940">
    <property type="entry name" value="CHIT_BIND_II"/>
    <property type="match status" value="1"/>
</dbReference>
<evidence type="ECO:0000256" key="3">
    <source>
        <dbReference type="ARBA" id="ARBA00022801"/>
    </source>
</evidence>
<dbReference type="Proteomes" id="UP001359485">
    <property type="component" value="Unassembled WGS sequence"/>
</dbReference>
<keyword evidence="12" id="KW-1185">Reference proteome</keyword>
<feature type="compositionally biased region" description="Low complexity" evidence="7">
    <location>
        <begin position="421"/>
        <end position="435"/>
    </location>
</feature>
<evidence type="ECO:0000256" key="8">
    <source>
        <dbReference type="SAM" id="SignalP"/>
    </source>
</evidence>
<dbReference type="PANTHER" id="PTHR11177:SF144">
    <property type="entry name" value="CHITINASE 5"/>
    <property type="match status" value="1"/>
</dbReference>
<organism evidence="11 12">
    <name type="scientific">Polyplax serrata</name>
    <name type="common">Common mouse louse</name>
    <dbReference type="NCBI Taxonomy" id="468196"/>
    <lineage>
        <taxon>Eukaryota</taxon>
        <taxon>Metazoa</taxon>
        <taxon>Ecdysozoa</taxon>
        <taxon>Arthropoda</taxon>
        <taxon>Hexapoda</taxon>
        <taxon>Insecta</taxon>
        <taxon>Pterygota</taxon>
        <taxon>Neoptera</taxon>
        <taxon>Paraneoptera</taxon>
        <taxon>Psocodea</taxon>
        <taxon>Troctomorpha</taxon>
        <taxon>Phthiraptera</taxon>
        <taxon>Anoplura</taxon>
        <taxon>Polyplacidae</taxon>
        <taxon>Polyplax</taxon>
    </lineage>
</organism>
<evidence type="ECO:0000256" key="5">
    <source>
        <dbReference type="ARBA" id="ARBA00023295"/>
    </source>
</evidence>
<dbReference type="SUPFAM" id="SSF51445">
    <property type="entry name" value="(Trans)glycosidases"/>
    <property type="match status" value="1"/>
</dbReference>
<feature type="region of interest" description="Disordered" evidence="7">
    <location>
        <begin position="416"/>
        <end position="605"/>
    </location>
</feature>
<dbReference type="SUPFAM" id="SSF54556">
    <property type="entry name" value="Chitinase insertion domain"/>
    <property type="match status" value="1"/>
</dbReference>
<evidence type="ECO:0000256" key="4">
    <source>
        <dbReference type="ARBA" id="ARBA00023157"/>
    </source>
</evidence>
<dbReference type="InterPro" id="IPR011583">
    <property type="entry name" value="Chitinase_II/V-like_cat"/>
</dbReference>
<dbReference type="PANTHER" id="PTHR11177">
    <property type="entry name" value="CHITINASE"/>
    <property type="match status" value="1"/>
</dbReference>
<dbReference type="EMBL" id="JAWJWF010000002">
    <property type="protein sequence ID" value="KAK6637613.1"/>
    <property type="molecule type" value="Genomic_DNA"/>
</dbReference>
<evidence type="ECO:0000256" key="2">
    <source>
        <dbReference type="ARBA" id="ARBA00022669"/>
    </source>
</evidence>
<dbReference type="Gene3D" id="2.170.140.10">
    <property type="entry name" value="Chitin binding domain"/>
    <property type="match status" value="1"/>
</dbReference>
<feature type="domain" description="GH18" evidence="10">
    <location>
        <begin position="24"/>
        <end position="403"/>
    </location>
</feature>
<dbReference type="PROSITE" id="PS01095">
    <property type="entry name" value="GH18_1"/>
    <property type="match status" value="1"/>
</dbReference>
<dbReference type="InterPro" id="IPR050314">
    <property type="entry name" value="Glycosyl_Hydrlase_18"/>
</dbReference>
<evidence type="ECO:0000256" key="6">
    <source>
        <dbReference type="RuleBase" id="RU000489"/>
    </source>
</evidence>
<dbReference type="InterPro" id="IPR017853">
    <property type="entry name" value="GH"/>
</dbReference>
<proteinExistence type="inferred from homology"/>
<evidence type="ECO:0008006" key="13">
    <source>
        <dbReference type="Google" id="ProtNLM"/>
    </source>
</evidence>
<name>A0ABR1B7K3_POLSC</name>
<comment type="similarity">
    <text evidence="1">Belongs to the glycosyl hydrolase 18 family. Chitinase class II subfamily.</text>
</comment>
<dbReference type="Gene3D" id="3.20.20.80">
    <property type="entry name" value="Glycosidases"/>
    <property type="match status" value="1"/>
</dbReference>
<dbReference type="SUPFAM" id="SSF57625">
    <property type="entry name" value="Invertebrate chitin-binding proteins"/>
    <property type="match status" value="1"/>
</dbReference>
<comment type="caution">
    <text evidence="11">The sequence shown here is derived from an EMBL/GenBank/DDBJ whole genome shotgun (WGS) entry which is preliminary data.</text>
</comment>
<dbReference type="InterPro" id="IPR036508">
    <property type="entry name" value="Chitin-bd_dom_sf"/>
</dbReference>
<dbReference type="InterPro" id="IPR001223">
    <property type="entry name" value="Glyco_hydro18_cat"/>
</dbReference>
<evidence type="ECO:0000256" key="7">
    <source>
        <dbReference type="SAM" id="MobiDB-lite"/>
    </source>
</evidence>
<feature type="compositionally biased region" description="Low complexity" evidence="7">
    <location>
        <begin position="449"/>
        <end position="605"/>
    </location>
</feature>
<reference evidence="11 12" key="1">
    <citation type="submission" date="2023-09" db="EMBL/GenBank/DDBJ databases">
        <title>Genomes of two closely related lineages of the louse Polyplax serrata with different host specificities.</title>
        <authorList>
            <person name="Martinu J."/>
            <person name="Tarabai H."/>
            <person name="Stefka J."/>
            <person name="Hypsa V."/>
        </authorList>
    </citation>
    <scope>NUCLEOTIDE SEQUENCE [LARGE SCALE GENOMIC DNA]</scope>
    <source>
        <strain evidence="11">98ZLc_SE</strain>
    </source>
</reference>
<keyword evidence="8" id="KW-0732">Signal</keyword>
<evidence type="ECO:0000256" key="1">
    <source>
        <dbReference type="ARBA" id="ARBA00009121"/>
    </source>
</evidence>
<evidence type="ECO:0000313" key="11">
    <source>
        <dbReference type="EMBL" id="KAK6637613.1"/>
    </source>
</evidence>
<dbReference type="InterPro" id="IPR002557">
    <property type="entry name" value="Chitin-bd_dom"/>
</dbReference>
<evidence type="ECO:0000313" key="12">
    <source>
        <dbReference type="Proteomes" id="UP001359485"/>
    </source>
</evidence>
<feature type="chain" id="PRO_5046576132" description="Chitinase" evidence="8">
    <location>
        <begin position="19"/>
        <end position="676"/>
    </location>
</feature>
<keyword evidence="5 6" id="KW-0326">Glycosidase</keyword>
<feature type="compositionally biased region" description="Pro residues" evidence="7">
    <location>
        <begin position="436"/>
        <end position="448"/>
    </location>
</feature>
<feature type="domain" description="Chitin-binding type-2" evidence="9">
    <location>
        <begin position="616"/>
        <end position="673"/>
    </location>
</feature>
<keyword evidence="2" id="KW-0147">Chitin-binding</keyword>
<evidence type="ECO:0000259" key="9">
    <source>
        <dbReference type="PROSITE" id="PS50940"/>
    </source>
</evidence>
<dbReference type="Gene3D" id="3.10.50.10">
    <property type="match status" value="1"/>
</dbReference>
<keyword evidence="4" id="KW-1015">Disulfide bond</keyword>
<dbReference type="InterPro" id="IPR001579">
    <property type="entry name" value="Glyco_hydro_18_chit_AS"/>
</dbReference>
<sequence length="676" mass="74770">MAMISWLVFLALAVVSQAAGSSNGRIVCYYGSWAYYRPGVGKYDVDNIPTDRCTDIIYSFIGVNEKDWSVLVLDEHLEIQNKQFEKFISLKKKNPDLRLTVAVGGWGEGGKKYSDLVAVKQRRDIFIRSITDFLHKYNFDGLDIDWEYPAAGDRGGSFQDKQNFFFFVEELRVAFDAQGKNWTITMAAPVAKFRLDEGYFVPDLCELVDAVHAMTYDLRGNWAGFADVHSPLFARPHDQWGYEKLNTNDGMELWESYGCPKYKLVVGIPFYGRTYHLGNGNNNFQIGTWINKEAGGGDAGPYTQSRGSLAYYEVAPLLICLKFIEDNGWHPGWDSVGFCPYAYKAPNWVGYENEQSIGIKVNWIREKGYLGAMVWALDMDDFRGLCGEEYPLLNVIHKGLSNYSVPYYPHYPPHRPGWQRPSSTTPSPPTAATKPPWVPTKTPKPAPTKPTAAPTTTTTSKPTITTPKPTTAPTTTTTNEPTITTPKPTAAPTTTTTNEPTITTPKPTAAPTTTTTNEPTITTPKPTAAPTTTTTTTNEPTITTPKPTAAPTTTTTTTNEPTITTPKPTTAPTTTTTNEPTITTPKPTAAPTTITTPTQTPSTPVPTKLPDFIDPVEACQNNADFVPHPDCRKFYICNFQAPVELDCPSGTVWVQSWKVCDFPHNADRVECRNITN</sequence>
<protein>
    <recommendedName>
        <fullName evidence="13">Chitinase</fullName>
    </recommendedName>
</protein>
<gene>
    <name evidence="11" type="ORF">RUM44_008035</name>
</gene>
<dbReference type="SMART" id="SM00494">
    <property type="entry name" value="ChtBD2"/>
    <property type="match status" value="1"/>
</dbReference>
<dbReference type="PROSITE" id="PS51910">
    <property type="entry name" value="GH18_2"/>
    <property type="match status" value="1"/>
</dbReference>
<dbReference type="Pfam" id="PF00704">
    <property type="entry name" value="Glyco_hydro_18"/>
    <property type="match status" value="1"/>
</dbReference>